<reference evidence="3" key="2">
    <citation type="submission" date="2023-07" db="EMBL/GenBank/DDBJ databases">
        <title>Description of novel Chryseobacterium sp. strain C-2.</title>
        <authorList>
            <person name="Saticioglu I.B."/>
        </authorList>
    </citation>
    <scope>NUCLEOTIDE SEQUENCE [LARGE SCALE GENOMIC DNA]</scope>
    <source>
        <strain evidence="3">C-2</strain>
    </source>
</reference>
<keyword evidence="3" id="KW-1185">Reference proteome</keyword>
<evidence type="ECO:0000313" key="3">
    <source>
        <dbReference type="Proteomes" id="UP000603715"/>
    </source>
</evidence>
<dbReference type="AlphaFoldDB" id="A0A9Q3YTU7"/>
<organism evidence="2 4">
    <name type="scientific">Chryseobacterium muglaense</name>
    <dbReference type="NCBI Taxonomy" id="2893752"/>
    <lineage>
        <taxon>Bacteria</taxon>
        <taxon>Pseudomonadati</taxon>
        <taxon>Bacteroidota</taxon>
        <taxon>Flavobacteriia</taxon>
        <taxon>Flavobacteriales</taxon>
        <taxon>Weeksellaceae</taxon>
        <taxon>Chryseobacterium group</taxon>
        <taxon>Chryseobacterium</taxon>
    </lineage>
</organism>
<dbReference type="Proteomes" id="UP001107960">
    <property type="component" value="Unassembled WGS sequence"/>
</dbReference>
<dbReference type="EMBL" id="JAJJML010000001">
    <property type="protein sequence ID" value="MCC9036908.1"/>
    <property type="molecule type" value="Genomic_DNA"/>
</dbReference>
<dbReference type="EMBL" id="JACXXP010000014">
    <property type="protein sequence ID" value="MBD3905367.1"/>
    <property type="molecule type" value="Genomic_DNA"/>
</dbReference>
<sequence length="78" mass="9316">MENLQVLRNRLIEKILTTKNVVFLEAIDKIFSSTQIEEKEIELSDVQMKMLRVAEEDIKYGRVISEEELDKLDEEWMK</sequence>
<evidence type="ECO:0008006" key="5">
    <source>
        <dbReference type="Google" id="ProtNLM"/>
    </source>
</evidence>
<gene>
    <name evidence="1" type="ORF">IEW27_12315</name>
    <name evidence="2" type="ORF">LNP80_22115</name>
</gene>
<proteinExistence type="predicted"/>
<evidence type="ECO:0000313" key="1">
    <source>
        <dbReference type="EMBL" id="MBD3905367.1"/>
    </source>
</evidence>
<name>A0A9Q3YTU7_9FLAO</name>
<evidence type="ECO:0000313" key="2">
    <source>
        <dbReference type="EMBL" id="MCC9036908.1"/>
    </source>
</evidence>
<dbReference type="RefSeq" id="WP_191179863.1">
    <property type="nucleotide sequence ID" value="NZ_JACXXP010000014.1"/>
</dbReference>
<reference evidence="1" key="3">
    <citation type="submission" date="2024-05" db="EMBL/GenBank/DDBJ databases">
        <title>Description of novel Chryseobacterium sp. strain C-2.</title>
        <authorList>
            <person name="Saticioglu I.B."/>
        </authorList>
    </citation>
    <scope>NUCLEOTIDE SEQUENCE</scope>
    <source>
        <strain evidence="1">C-2</strain>
    </source>
</reference>
<protein>
    <recommendedName>
        <fullName evidence="5">Addiction module component</fullName>
    </recommendedName>
</protein>
<comment type="caution">
    <text evidence="2">The sequence shown here is derived from an EMBL/GenBank/DDBJ whole genome shotgun (WGS) entry which is preliminary data.</text>
</comment>
<dbReference type="Proteomes" id="UP000603715">
    <property type="component" value="Unassembled WGS sequence"/>
</dbReference>
<accession>A0A9Q3YTU7</accession>
<evidence type="ECO:0000313" key="4">
    <source>
        <dbReference type="Proteomes" id="UP001107960"/>
    </source>
</evidence>
<reference evidence="2" key="1">
    <citation type="submission" date="2021-11" db="EMBL/GenBank/DDBJ databases">
        <title>Description of novel Chryseobacterium species.</title>
        <authorList>
            <person name="Saticioglu I.B."/>
            <person name="Ay H."/>
            <person name="Altun S."/>
            <person name="Duman M."/>
        </authorList>
    </citation>
    <scope>NUCLEOTIDE SEQUENCE</scope>
    <source>
        <strain evidence="2">C-39</strain>
    </source>
</reference>